<dbReference type="Proteomes" id="UP000275846">
    <property type="component" value="Unassembled WGS sequence"/>
</dbReference>
<sequence length="642" mass="68831">MGEYLSGDVELRDASVIITDLSVRLPLVEMDDGRVFEILRNLSLCCAVRAEQWCGPLDAGAVNGLDGFAKVCHFIAVRIPLNFLSLSDRPGVLHLPQPLLYKPEASHEGSFGGVSLKVHSTLAAPCSCHLYYPGVRQMPQQGQQPQQQQQPPPPPQQEMALPSVPQRVEASNTAYAPTNRPLQTGVSGSPVTASIPYVHGGNFESGGRPFSGPFEQLSTAQASPSFGPNLPPNSPLSTASATCFQDFSQVTRPRDRLKRLPFAYSQQPKTSMVQPGFPESNRLSAPFSSSFPSSSSPSSSPPSAVVTTASISSFANDVSRISLQGFAAMQTNSHSSSSSSVRLENREHFAPPSNAQHPYPHQQNHLPHPTPDGSLLPKCNISSAPDLYAVAEQPLKKVLSKSPFFEASKHHTSLPFTSTDYARPRRTSDFPLPGSNETKPDSPFDASSQGGDLESPNFEDDVKPFSLICRAGPSGNTNQDSESMAAETTAEEDFDEETTGDSSTKTTDSHLSPTYQLSVTSANTEQRRRLSMQSSLKTLQQLIEQYSNTGPNKAAGYPSGGRTTIGTGSRRISQSSCSRYSPGSSRKGGASPAGAESLKTSKASILRGAAGLIQAQRAERSKLDAEISRLHSEIEVLQSSIK</sequence>
<reference evidence="4" key="1">
    <citation type="submission" date="2016-06" db="UniProtKB">
        <authorList>
            <consortium name="WormBaseParasite"/>
        </authorList>
    </citation>
    <scope>IDENTIFICATION</scope>
</reference>
<proteinExistence type="predicted"/>
<feature type="region of interest" description="Disordered" evidence="1">
    <location>
        <begin position="138"/>
        <end position="162"/>
    </location>
</feature>
<dbReference type="AlphaFoldDB" id="A0A183T7R3"/>
<name>A0A183T7R3_SCHSO</name>
<evidence type="ECO:0000313" key="3">
    <source>
        <dbReference type="Proteomes" id="UP000275846"/>
    </source>
</evidence>
<accession>A0A183T7R3</accession>
<gene>
    <name evidence="2" type="ORF">SSLN_LOCUS12511</name>
</gene>
<dbReference type="GO" id="GO:0046983">
    <property type="term" value="F:protein dimerization activity"/>
    <property type="evidence" value="ECO:0007669"/>
    <property type="project" value="InterPro"/>
</dbReference>
<feature type="compositionally biased region" description="Polar residues" evidence="1">
    <location>
        <begin position="216"/>
        <end position="226"/>
    </location>
</feature>
<keyword evidence="3" id="KW-1185">Reference proteome</keyword>
<dbReference type="SUPFAM" id="SSF47459">
    <property type="entry name" value="HLH, helix-loop-helix DNA-binding domain"/>
    <property type="match status" value="1"/>
</dbReference>
<feature type="compositionally biased region" description="Low complexity" evidence="1">
    <location>
        <begin position="138"/>
        <end position="149"/>
    </location>
</feature>
<evidence type="ECO:0000313" key="4">
    <source>
        <dbReference type="WBParaSite" id="SSLN_0001298101-mRNA-1"/>
    </source>
</evidence>
<protein>
    <submittedName>
        <fullName evidence="4">BHLH domain-containing protein</fullName>
    </submittedName>
</protein>
<feature type="region of interest" description="Disordered" evidence="1">
    <location>
        <begin position="332"/>
        <end position="378"/>
    </location>
</feature>
<feature type="compositionally biased region" description="Polar residues" evidence="1">
    <location>
        <begin position="264"/>
        <end position="273"/>
    </location>
</feature>
<dbReference type="OrthoDB" id="10616345at2759"/>
<feature type="region of interest" description="Disordered" evidence="1">
    <location>
        <begin position="548"/>
        <end position="599"/>
    </location>
</feature>
<reference evidence="2 3" key="2">
    <citation type="submission" date="2018-11" db="EMBL/GenBank/DDBJ databases">
        <authorList>
            <consortium name="Pathogen Informatics"/>
        </authorList>
    </citation>
    <scope>NUCLEOTIDE SEQUENCE [LARGE SCALE GENOMIC DNA]</scope>
    <source>
        <strain evidence="2 3">NST_G2</strain>
    </source>
</reference>
<feature type="compositionally biased region" description="Low complexity" evidence="1">
    <location>
        <begin position="284"/>
        <end position="304"/>
    </location>
</feature>
<feature type="compositionally biased region" description="Acidic residues" evidence="1">
    <location>
        <begin position="489"/>
        <end position="499"/>
    </location>
</feature>
<dbReference type="Gene3D" id="4.10.280.10">
    <property type="entry name" value="Helix-loop-helix DNA-binding domain"/>
    <property type="match status" value="1"/>
</dbReference>
<dbReference type="EMBL" id="UYSU01037327">
    <property type="protein sequence ID" value="VDL98896.1"/>
    <property type="molecule type" value="Genomic_DNA"/>
</dbReference>
<evidence type="ECO:0000313" key="2">
    <source>
        <dbReference type="EMBL" id="VDL98896.1"/>
    </source>
</evidence>
<feature type="compositionally biased region" description="Low complexity" evidence="1">
    <location>
        <begin position="560"/>
        <end position="585"/>
    </location>
</feature>
<feature type="compositionally biased region" description="Polar residues" evidence="1">
    <location>
        <begin position="353"/>
        <end position="365"/>
    </location>
</feature>
<feature type="region of interest" description="Disordered" evidence="1">
    <location>
        <begin position="414"/>
        <end position="513"/>
    </location>
</feature>
<dbReference type="InterPro" id="IPR036638">
    <property type="entry name" value="HLH_DNA-bd_sf"/>
</dbReference>
<dbReference type="WBParaSite" id="SSLN_0001298101-mRNA-1">
    <property type="protein sequence ID" value="SSLN_0001298101-mRNA-1"/>
    <property type="gene ID" value="SSLN_0001298101"/>
</dbReference>
<feature type="region of interest" description="Disordered" evidence="1">
    <location>
        <begin position="261"/>
        <end position="305"/>
    </location>
</feature>
<evidence type="ECO:0000256" key="1">
    <source>
        <dbReference type="SAM" id="MobiDB-lite"/>
    </source>
</evidence>
<organism evidence="4">
    <name type="scientific">Schistocephalus solidus</name>
    <name type="common">Tapeworm</name>
    <dbReference type="NCBI Taxonomy" id="70667"/>
    <lineage>
        <taxon>Eukaryota</taxon>
        <taxon>Metazoa</taxon>
        <taxon>Spiralia</taxon>
        <taxon>Lophotrochozoa</taxon>
        <taxon>Platyhelminthes</taxon>
        <taxon>Cestoda</taxon>
        <taxon>Eucestoda</taxon>
        <taxon>Diphyllobothriidea</taxon>
        <taxon>Diphyllobothriidae</taxon>
        <taxon>Schistocephalus</taxon>
    </lineage>
</organism>
<feature type="region of interest" description="Disordered" evidence="1">
    <location>
        <begin position="204"/>
        <end position="238"/>
    </location>
</feature>